<keyword evidence="1" id="KW-0067">ATP-binding</keyword>
<keyword evidence="2" id="KW-1185">Reference proteome</keyword>
<keyword evidence="1" id="KW-0378">Hydrolase</keyword>
<sequence length="104" mass="11882">MGEYKSLKYLVRYLASNGKTLGTYGLPELESYNDVSFEVGGPETSSIVQQELNAYSQTDLEHVAEQVDDLNHNQREVFDQVIQACKGKNYIFWMVLAEPESHLY</sequence>
<name>A0A2P4WWM3_9STRA</name>
<comment type="caution">
    <text evidence="1">The sequence shown here is derived from an EMBL/GenBank/DDBJ whole genome shotgun (WGS) entry which is preliminary data.</text>
</comment>
<accession>A0A2P4WWM3</accession>
<keyword evidence="1" id="KW-0347">Helicase</keyword>
<reference evidence="1 2" key="1">
    <citation type="journal article" date="2017" name="Genome Biol. Evol.">
        <title>Phytophthora megakarya and P. palmivora, closely related causal agents of cacao black pod rot, underwent increases in genome sizes and gene numbers by different mechanisms.</title>
        <authorList>
            <person name="Ali S.S."/>
            <person name="Shao J."/>
            <person name="Lary D.J."/>
            <person name="Kronmiller B."/>
            <person name="Shen D."/>
            <person name="Strem M.D."/>
            <person name="Amoako-Attah I."/>
            <person name="Akrofi A.Y."/>
            <person name="Begoude B.A."/>
            <person name="Ten Hoopen G.M."/>
            <person name="Coulibaly K."/>
            <person name="Kebe B.I."/>
            <person name="Melnick R.L."/>
            <person name="Guiltinan M.J."/>
            <person name="Tyler B.M."/>
            <person name="Meinhardt L.W."/>
            <person name="Bailey B.A."/>
        </authorList>
    </citation>
    <scope>NUCLEOTIDE SEQUENCE [LARGE SCALE GENOMIC DNA]</scope>
    <source>
        <strain evidence="2">sbr112.9</strain>
    </source>
</reference>
<organism evidence="1 2">
    <name type="scientific">Phytophthora palmivora</name>
    <dbReference type="NCBI Taxonomy" id="4796"/>
    <lineage>
        <taxon>Eukaryota</taxon>
        <taxon>Sar</taxon>
        <taxon>Stramenopiles</taxon>
        <taxon>Oomycota</taxon>
        <taxon>Peronosporomycetes</taxon>
        <taxon>Peronosporales</taxon>
        <taxon>Peronosporaceae</taxon>
        <taxon>Phytophthora</taxon>
    </lineage>
</organism>
<dbReference type="AlphaFoldDB" id="A0A2P4WWM3"/>
<dbReference type="EMBL" id="NCKW01020558">
    <property type="protein sequence ID" value="POM57704.1"/>
    <property type="molecule type" value="Genomic_DNA"/>
</dbReference>
<evidence type="ECO:0000313" key="1">
    <source>
        <dbReference type="EMBL" id="POM57704.1"/>
    </source>
</evidence>
<dbReference type="GO" id="GO:0004386">
    <property type="term" value="F:helicase activity"/>
    <property type="evidence" value="ECO:0007669"/>
    <property type="project" value="UniProtKB-KW"/>
</dbReference>
<gene>
    <name evidence="1" type="ORF">PHPALM_37748</name>
</gene>
<protein>
    <submittedName>
        <fullName evidence="1">Helitron helicase-like protein</fullName>
    </submittedName>
</protein>
<keyword evidence="1" id="KW-0547">Nucleotide-binding</keyword>
<dbReference type="Proteomes" id="UP000237271">
    <property type="component" value="Unassembled WGS sequence"/>
</dbReference>
<proteinExistence type="predicted"/>
<dbReference type="OrthoDB" id="1435114at2759"/>
<evidence type="ECO:0000313" key="2">
    <source>
        <dbReference type="Proteomes" id="UP000237271"/>
    </source>
</evidence>